<evidence type="ECO:0000313" key="1">
    <source>
        <dbReference type="EMBL" id="KAF2022541.1"/>
    </source>
</evidence>
<dbReference type="EMBL" id="ML978554">
    <property type="protein sequence ID" value="KAF2022541.1"/>
    <property type="molecule type" value="Genomic_DNA"/>
</dbReference>
<comment type="caution">
    <text evidence="1">The sequence shown here is derived from an EMBL/GenBank/DDBJ whole genome shotgun (WGS) entry which is preliminary data.</text>
</comment>
<protein>
    <submittedName>
        <fullName evidence="1">Uncharacterized protein</fullName>
    </submittedName>
</protein>
<name>A0A9P4GVH9_9PLEO</name>
<keyword evidence="2" id="KW-1185">Reference proteome</keyword>
<reference evidence="1" key="1">
    <citation type="journal article" date="2020" name="Stud. Mycol.">
        <title>101 Dothideomycetes genomes: a test case for predicting lifestyles and emergence of pathogens.</title>
        <authorList>
            <person name="Haridas S."/>
            <person name="Albert R."/>
            <person name="Binder M."/>
            <person name="Bloem J."/>
            <person name="Labutti K."/>
            <person name="Salamov A."/>
            <person name="Andreopoulos B."/>
            <person name="Baker S."/>
            <person name="Barry K."/>
            <person name="Bills G."/>
            <person name="Bluhm B."/>
            <person name="Cannon C."/>
            <person name="Castanera R."/>
            <person name="Culley D."/>
            <person name="Daum C."/>
            <person name="Ezra D."/>
            <person name="Gonzalez J."/>
            <person name="Henrissat B."/>
            <person name="Kuo A."/>
            <person name="Liang C."/>
            <person name="Lipzen A."/>
            <person name="Lutzoni F."/>
            <person name="Magnuson J."/>
            <person name="Mondo S."/>
            <person name="Nolan M."/>
            <person name="Ohm R."/>
            <person name="Pangilinan J."/>
            <person name="Park H.-J."/>
            <person name="Ramirez L."/>
            <person name="Alfaro M."/>
            <person name="Sun H."/>
            <person name="Tritt A."/>
            <person name="Yoshinaga Y."/>
            <person name="Zwiers L.-H."/>
            <person name="Turgeon B."/>
            <person name="Goodwin S."/>
            <person name="Spatafora J."/>
            <person name="Crous P."/>
            <person name="Grigoriev I."/>
        </authorList>
    </citation>
    <scope>NUCLEOTIDE SEQUENCE</scope>
    <source>
        <strain evidence="1">CBS 110217</strain>
    </source>
</reference>
<proteinExistence type="predicted"/>
<dbReference type="AlphaFoldDB" id="A0A9P4GVH9"/>
<sequence length="439" mass="50150">MRTGTSSSAELIEAINSIYLWHRRSAVCYVFLPDLPVDAELEDALGKSLWLTRRWTLQELLAPKRMLFFDANWINRGTKHSIATHISVITRIDSLPLQDRVTLTEFSVAQKMSWAAPRHTTCIEDIAYCLFGIFDLNLPLLYGEGKKAFRRLQQEIICIALDLSSFAWQLLPLDSDDLPMSVCEYRYMFDPETEHSVLSDVLAESPAEFFLYQSLAGGSQGLHLYQVGHQLNLRKEPRFPLRYDEATRILKVEPEERHLLLKLPKQSGYEDFRLGQEERILSHVRSHVLRINPPAYTTVVDPWPSINFDHQDYVFCVSPTSRHDFCCFKLFTMFLIWKEDGSLENFSFVAWFYAIEWTGVRPLFSVVADNAATKSAFERFLSMASSADYHSGQLRALLETCLIPQGGSAVCPIANTDSVATVTIHHLGNKFLQGSQHET</sequence>
<accession>A0A9P4GVH9</accession>
<dbReference type="Proteomes" id="UP000799777">
    <property type="component" value="Unassembled WGS sequence"/>
</dbReference>
<gene>
    <name evidence="1" type="ORF">EK21DRAFT_95630</name>
</gene>
<evidence type="ECO:0000313" key="2">
    <source>
        <dbReference type="Proteomes" id="UP000799777"/>
    </source>
</evidence>
<dbReference type="PANTHER" id="PTHR10622">
    <property type="entry name" value="HET DOMAIN-CONTAINING PROTEIN"/>
    <property type="match status" value="1"/>
</dbReference>
<dbReference type="OrthoDB" id="3794958at2759"/>
<organism evidence="1 2">
    <name type="scientific">Setomelanomma holmii</name>
    <dbReference type="NCBI Taxonomy" id="210430"/>
    <lineage>
        <taxon>Eukaryota</taxon>
        <taxon>Fungi</taxon>
        <taxon>Dikarya</taxon>
        <taxon>Ascomycota</taxon>
        <taxon>Pezizomycotina</taxon>
        <taxon>Dothideomycetes</taxon>
        <taxon>Pleosporomycetidae</taxon>
        <taxon>Pleosporales</taxon>
        <taxon>Pleosporineae</taxon>
        <taxon>Phaeosphaeriaceae</taxon>
        <taxon>Setomelanomma</taxon>
    </lineage>
</organism>
<dbReference type="PANTHER" id="PTHR10622:SF12">
    <property type="entry name" value="HET DOMAIN-CONTAINING PROTEIN"/>
    <property type="match status" value="1"/>
</dbReference>